<reference evidence="1" key="1">
    <citation type="submission" date="2019-10" db="EMBL/GenBank/DDBJ databases">
        <authorList>
            <consortium name="DOE Joint Genome Institute"/>
            <person name="Kuo A."/>
            <person name="Miyauchi S."/>
            <person name="Kiss E."/>
            <person name="Drula E."/>
            <person name="Kohler A."/>
            <person name="Sanchez-Garcia M."/>
            <person name="Andreopoulos B."/>
            <person name="Barry K.W."/>
            <person name="Bonito G."/>
            <person name="Buee M."/>
            <person name="Carver A."/>
            <person name="Chen C."/>
            <person name="Cichocki N."/>
            <person name="Clum A."/>
            <person name="Culley D."/>
            <person name="Crous P.W."/>
            <person name="Fauchery L."/>
            <person name="Girlanda M."/>
            <person name="Hayes R."/>
            <person name="Keri Z."/>
            <person name="Labutti K."/>
            <person name="Lipzen A."/>
            <person name="Lombard V."/>
            <person name="Magnuson J."/>
            <person name="Maillard F."/>
            <person name="Morin E."/>
            <person name="Murat C."/>
            <person name="Nolan M."/>
            <person name="Ohm R."/>
            <person name="Pangilinan J."/>
            <person name="Pereira M."/>
            <person name="Perotto S."/>
            <person name="Peter M."/>
            <person name="Riley R."/>
            <person name="Sitrit Y."/>
            <person name="Stielow B."/>
            <person name="Szollosi G."/>
            <person name="Zifcakova L."/>
            <person name="Stursova M."/>
            <person name="Spatafora J.W."/>
            <person name="Tedersoo L."/>
            <person name="Vaario L.-M."/>
            <person name="Yamada A."/>
            <person name="Yan M."/>
            <person name="Wang P."/>
            <person name="Xu J."/>
            <person name="Bruns T."/>
            <person name="Baldrian P."/>
            <person name="Vilgalys R."/>
            <person name="Henrissat B."/>
            <person name="Grigoriev I.V."/>
            <person name="Hibbett D."/>
            <person name="Nagy L.G."/>
            <person name="Martin F.M."/>
        </authorList>
    </citation>
    <scope>NUCLEOTIDE SEQUENCE</scope>
    <source>
        <strain evidence="1">P2</strain>
    </source>
</reference>
<name>A0ACB6ZN85_THEGA</name>
<sequence>MNSSNITVLTQSHAVLAKKRKARKDKIQEIIFDDEARREFLTGFHKRKQQRMEEKKAKRKEREKQERLEERRQNRQMLAERAANNAAQVEAAYGGKPVDETDTQGPDSEEDTIQEEYENEEQVATVTVVEDFDIDALIHAESPSKHPNPGLPNQSGLSEHRAKEPKSTITNKTSGTSKKKATSAKKIRYETKATRLAEKKKQLARKLEKATRAGGKQSRYLKKRK</sequence>
<reference evidence="1" key="2">
    <citation type="journal article" date="2020" name="Nat. Commun.">
        <title>Large-scale genome sequencing of mycorrhizal fungi provides insights into the early evolution of symbiotic traits.</title>
        <authorList>
            <person name="Miyauchi S."/>
            <person name="Kiss E."/>
            <person name="Kuo A."/>
            <person name="Drula E."/>
            <person name="Kohler A."/>
            <person name="Sanchez-Garcia M."/>
            <person name="Morin E."/>
            <person name="Andreopoulos B."/>
            <person name="Barry K.W."/>
            <person name="Bonito G."/>
            <person name="Buee M."/>
            <person name="Carver A."/>
            <person name="Chen C."/>
            <person name="Cichocki N."/>
            <person name="Clum A."/>
            <person name="Culley D."/>
            <person name="Crous P.W."/>
            <person name="Fauchery L."/>
            <person name="Girlanda M."/>
            <person name="Hayes R.D."/>
            <person name="Keri Z."/>
            <person name="LaButti K."/>
            <person name="Lipzen A."/>
            <person name="Lombard V."/>
            <person name="Magnuson J."/>
            <person name="Maillard F."/>
            <person name="Murat C."/>
            <person name="Nolan M."/>
            <person name="Ohm R.A."/>
            <person name="Pangilinan J."/>
            <person name="Pereira M.F."/>
            <person name="Perotto S."/>
            <person name="Peter M."/>
            <person name="Pfister S."/>
            <person name="Riley R."/>
            <person name="Sitrit Y."/>
            <person name="Stielow J.B."/>
            <person name="Szollosi G."/>
            <person name="Zifcakova L."/>
            <person name="Stursova M."/>
            <person name="Spatafora J.W."/>
            <person name="Tedersoo L."/>
            <person name="Vaario L.M."/>
            <person name="Yamada A."/>
            <person name="Yan M."/>
            <person name="Wang P."/>
            <person name="Xu J."/>
            <person name="Bruns T."/>
            <person name="Baldrian P."/>
            <person name="Vilgalys R."/>
            <person name="Dunand C."/>
            <person name="Henrissat B."/>
            <person name="Grigoriev I.V."/>
            <person name="Hibbett D."/>
            <person name="Nagy L.G."/>
            <person name="Martin F.M."/>
        </authorList>
    </citation>
    <scope>NUCLEOTIDE SEQUENCE</scope>
    <source>
        <strain evidence="1">P2</strain>
    </source>
</reference>
<organism evidence="1 2">
    <name type="scientific">Thelephora ganbajun</name>
    <name type="common">Ganba fungus</name>
    <dbReference type="NCBI Taxonomy" id="370292"/>
    <lineage>
        <taxon>Eukaryota</taxon>
        <taxon>Fungi</taxon>
        <taxon>Dikarya</taxon>
        <taxon>Basidiomycota</taxon>
        <taxon>Agaricomycotina</taxon>
        <taxon>Agaricomycetes</taxon>
        <taxon>Thelephorales</taxon>
        <taxon>Thelephoraceae</taxon>
        <taxon>Thelephora</taxon>
    </lineage>
</organism>
<gene>
    <name evidence="1" type="ORF">BDM02DRAFT_3092304</name>
</gene>
<accession>A0ACB6ZN85</accession>
<protein>
    <submittedName>
        <fullName evidence="1">Uncharacterized protein</fullName>
    </submittedName>
</protein>
<dbReference type="Proteomes" id="UP000886501">
    <property type="component" value="Unassembled WGS sequence"/>
</dbReference>
<evidence type="ECO:0000313" key="2">
    <source>
        <dbReference type="Proteomes" id="UP000886501"/>
    </source>
</evidence>
<comment type="caution">
    <text evidence="1">The sequence shown here is derived from an EMBL/GenBank/DDBJ whole genome shotgun (WGS) entry which is preliminary data.</text>
</comment>
<evidence type="ECO:0000313" key="1">
    <source>
        <dbReference type="EMBL" id="KAF9650898.1"/>
    </source>
</evidence>
<dbReference type="EMBL" id="MU117980">
    <property type="protein sequence ID" value="KAF9650898.1"/>
    <property type="molecule type" value="Genomic_DNA"/>
</dbReference>
<keyword evidence="2" id="KW-1185">Reference proteome</keyword>
<proteinExistence type="predicted"/>